<name>A0ABR3VKM9_HUMIN</name>
<dbReference type="Pfam" id="PF23598">
    <property type="entry name" value="LRR_14"/>
    <property type="match status" value="1"/>
</dbReference>
<feature type="region of interest" description="Disordered" evidence="3">
    <location>
        <begin position="385"/>
        <end position="415"/>
    </location>
</feature>
<dbReference type="Proteomes" id="UP001583172">
    <property type="component" value="Unassembled WGS sequence"/>
</dbReference>
<comment type="caution">
    <text evidence="5">The sequence shown here is derived from an EMBL/GenBank/DDBJ whole genome shotgun (WGS) entry which is preliminary data.</text>
</comment>
<dbReference type="InterPro" id="IPR055414">
    <property type="entry name" value="LRR_R13L4/SHOC2-like"/>
</dbReference>
<keyword evidence="1" id="KW-0433">Leucine-rich repeat</keyword>
<accession>A0ABR3VKM9</accession>
<feature type="region of interest" description="Disordered" evidence="3">
    <location>
        <begin position="27"/>
        <end position="53"/>
    </location>
</feature>
<feature type="domain" description="Disease resistance R13L4/SHOC-2-like LRR" evidence="4">
    <location>
        <begin position="135"/>
        <end position="210"/>
    </location>
</feature>
<dbReference type="PANTHER" id="PTHR48051:SF54">
    <property type="entry name" value="LEUCINE-RICH REPEAT-CONTAINING PROTEIN"/>
    <property type="match status" value="1"/>
</dbReference>
<dbReference type="InterPro" id="IPR003591">
    <property type="entry name" value="Leu-rich_rpt_typical-subtyp"/>
</dbReference>
<feature type="compositionally biased region" description="Polar residues" evidence="3">
    <location>
        <begin position="397"/>
        <end position="406"/>
    </location>
</feature>
<dbReference type="Gene3D" id="3.80.10.10">
    <property type="entry name" value="Ribonuclease Inhibitor"/>
    <property type="match status" value="1"/>
</dbReference>
<keyword evidence="6" id="KW-1185">Reference proteome</keyword>
<evidence type="ECO:0000313" key="6">
    <source>
        <dbReference type="Proteomes" id="UP001583172"/>
    </source>
</evidence>
<feature type="region of interest" description="Disordered" evidence="3">
    <location>
        <begin position="250"/>
        <end position="280"/>
    </location>
</feature>
<evidence type="ECO:0000256" key="3">
    <source>
        <dbReference type="SAM" id="MobiDB-lite"/>
    </source>
</evidence>
<dbReference type="SMART" id="SM00369">
    <property type="entry name" value="LRR_TYP"/>
    <property type="match status" value="4"/>
</dbReference>
<evidence type="ECO:0000259" key="4">
    <source>
        <dbReference type="Pfam" id="PF23598"/>
    </source>
</evidence>
<feature type="region of interest" description="Disordered" evidence="3">
    <location>
        <begin position="316"/>
        <end position="362"/>
    </location>
</feature>
<evidence type="ECO:0000313" key="5">
    <source>
        <dbReference type="EMBL" id="KAL1842438.1"/>
    </source>
</evidence>
<evidence type="ECO:0000256" key="2">
    <source>
        <dbReference type="ARBA" id="ARBA00022737"/>
    </source>
</evidence>
<evidence type="ECO:0000256" key="1">
    <source>
        <dbReference type="ARBA" id="ARBA00022614"/>
    </source>
</evidence>
<dbReference type="PANTHER" id="PTHR48051">
    <property type="match status" value="1"/>
</dbReference>
<feature type="region of interest" description="Disordered" evidence="3">
    <location>
        <begin position="586"/>
        <end position="622"/>
    </location>
</feature>
<dbReference type="InterPro" id="IPR019487">
    <property type="entry name" value="RAM_signalling_pathway_SOG2"/>
</dbReference>
<dbReference type="InterPro" id="IPR032675">
    <property type="entry name" value="LRR_dom_sf"/>
</dbReference>
<dbReference type="SUPFAM" id="SSF52075">
    <property type="entry name" value="Outer arm dynein light chain 1"/>
    <property type="match status" value="1"/>
</dbReference>
<dbReference type="EMBL" id="JAZGSY010000043">
    <property type="protein sequence ID" value="KAL1842438.1"/>
    <property type="molecule type" value="Genomic_DNA"/>
</dbReference>
<protein>
    <recommendedName>
        <fullName evidence="4">Disease resistance R13L4/SHOC-2-like LRR domain-containing protein</fullName>
    </recommendedName>
</protein>
<dbReference type="InterPro" id="IPR050216">
    <property type="entry name" value="LRR_domain-containing"/>
</dbReference>
<sequence>MDFMDFPRGLPDNPAQARRAIAAAALANPTPPPPVPSLRDVPQTSNLSAGQPISPSQVLALAREAMRAAHENEAKAAEASGVANTLKPGLTIDLSRKKIQTLPEEIVDIIKDELERLALSHNYLQTFPARFSECTSLRYLNVRQNRIKEFPLALCDLKSLEILDLGRNMLQVLPPEIVKLSSLKVLSIPKNKITHLPLCMADMPSLSVVKLEGNPLKFPPPEIFQVQGSGPGDELTEQAATALIKKFLKQEASGQAESPGDGSSEGGETPRPTIKRVFSGRFPIKVNGNEVADLRSPALPRPPPIPTRSHYRGLSQNTAQRKPGVMPLIIGNPNERLRSNSETIQGSSRERSESRSRRMGIVSKRSELSTLEEIDVNTNRFSHYRGLSHGSAMQGAGVSSQIKSPNPGSPSDPALQRPVYVRRLSVLPERRPKIKVVDPVLEAAKGVLYSVFQIHPMIQTLVGLTNDGTPRRSNLEIVVYNTNAHVEELEAEIQRHEQAADNPSSYGQRENESVQRACLTLISAYTHVCSLLMSSVDVFVDNGDPRYIRTLLTQLYNSVMELRVTCAQAAPESGHRRVASFDRPNAADTIRPHSRDNSVTPTADRVHPHPRSRNGSGFVHNPSNLRVATDVPAAPYLNNGPGGGRPTAVVSAATPRSGESFASTSTTGTRNLSQDFTEEDRAFERIFLALQKTTELVMRVLPTMNTQFMSSMRSAAAQRAPDHLIQAWKALVARCTTSIQQTEVLKARLSSIKLKEPGVRTQPSFWRLCNSFVDSWYVLIKKIMQLQNDVQLPADAKARLRPIQQAMKETCDLMMSSPWAYFLRQPTTEQPVVSPYGGSGGGGGSGATAAVQQTPTPTAAVPVPVPLPMTPQSAALGPAVQATVPSTPQSGSFSLAFSGVFERDRSDTMVSGAGPGIVGGSGGPGGNGVYGGGGYASNPISRTATMNSTSTAASFSAGSINSSTSMGSDGGVVTPVSSVVSPGPGPGPLGGLPFRMNGVAGVGGNMKVGGGF</sequence>
<reference evidence="5 6" key="1">
    <citation type="journal article" date="2024" name="Commun. Biol.">
        <title>Comparative genomic analysis of thermophilic fungi reveals convergent evolutionary adaptations and gene losses.</title>
        <authorList>
            <person name="Steindorff A.S."/>
            <person name="Aguilar-Pontes M.V."/>
            <person name="Robinson A.J."/>
            <person name="Andreopoulos B."/>
            <person name="LaButti K."/>
            <person name="Kuo A."/>
            <person name="Mondo S."/>
            <person name="Riley R."/>
            <person name="Otillar R."/>
            <person name="Haridas S."/>
            <person name="Lipzen A."/>
            <person name="Grimwood J."/>
            <person name="Schmutz J."/>
            <person name="Clum A."/>
            <person name="Reid I.D."/>
            <person name="Moisan M.C."/>
            <person name="Butler G."/>
            <person name="Nguyen T.T.M."/>
            <person name="Dewar K."/>
            <person name="Conant G."/>
            <person name="Drula E."/>
            <person name="Henrissat B."/>
            <person name="Hansel C."/>
            <person name="Singer S."/>
            <person name="Hutchinson M.I."/>
            <person name="de Vries R.P."/>
            <person name="Natvig D.O."/>
            <person name="Powell A.J."/>
            <person name="Tsang A."/>
            <person name="Grigoriev I.V."/>
        </authorList>
    </citation>
    <scope>NUCLEOTIDE SEQUENCE [LARGE SCALE GENOMIC DNA]</scope>
    <source>
        <strain evidence="5 6">CBS 620.91</strain>
    </source>
</reference>
<feature type="compositionally biased region" description="Polar residues" evidence="3">
    <location>
        <begin position="42"/>
        <end position="53"/>
    </location>
</feature>
<keyword evidence="2" id="KW-0677">Repeat</keyword>
<dbReference type="Pfam" id="PF10428">
    <property type="entry name" value="SOG2"/>
    <property type="match status" value="2"/>
</dbReference>
<gene>
    <name evidence="5" type="ORF">VTJ49DRAFT_5286</name>
</gene>
<organism evidence="5 6">
    <name type="scientific">Humicola insolens</name>
    <name type="common">Soft-rot fungus</name>
    <dbReference type="NCBI Taxonomy" id="85995"/>
    <lineage>
        <taxon>Eukaryota</taxon>
        <taxon>Fungi</taxon>
        <taxon>Dikarya</taxon>
        <taxon>Ascomycota</taxon>
        <taxon>Pezizomycotina</taxon>
        <taxon>Sordariomycetes</taxon>
        <taxon>Sordariomycetidae</taxon>
        <taxon>Sordariales</taxon>
        <taxon>Chaetomiaceae</taxon>
        <taxon>Mycothermus</taxon>
    </lineage>
</organism>
<proteinExistence type="predicted"/>